<dbReference type="RefSeq" id="WP_344735993.1">
    <property type="nucleotide sequence ID" value="NZ_BAAAYU010000001.1"/>
</dbReference>
<feature type="transmembrane region" description="Helical" evidence="1">
    <location>
        <begin position="12"/>
        <end position="32"/>
    </location>
</feature>
<keyword evidence="1" id="KW-0472">Membrane</keyword>
<dbReference type="Proteomes" id="UP001501697">
    <property type="component" value="Unassembled WGS sequence"/>
</dbReference>
<evidence type="ECO:0000313" key="3">
    <source>
        <dbReference type="Proteomes" id="UP001501697"/>
    </source>
</evidence>
<proteinExistence type="predicted"/>
<comment type="caution">
    <text evidence="2">The sequence shown here is derived from an EMBL/GenBank/DDBJ whole genome shotgun (WGS) entry which is preliminary data.</text>
</comment>
<name>A0ABP7A294_9MICO</name>
<reference evidence="3" key="1">
    <citation type="journal article" date="2019" name="Int. J. Syst. Evol. Microbiol.">
        <title>The Global Catalogue of Microorganisms (GCM) 10K type strain sequencing project: providing services to taxonomists for standard genome sequencing and annotation.</title>
        <authorList>
            <consortium name="The Broad Institute Genomics Platform"/>
            <consortium name="The Broad Institute Genome Sequencing Center for Infectious Disease"/>
            <person name="Wu L."/>
            <person name="Ma J."/>
        </authorList>
    </citation>
    <scope>NUCLEOTIDE SEQUENCE [LARGE SCALE GENOMIC DNA]</scope>
    <source>
        <strain evidence="3">JCM 16544</strain>
    </source>
</reference>
<keyword evidence="1" id="KW-0812">Transmembrane</keyword>
<gene>
    <name evidence="2" type="ORF">GCM10022200_02180</name>
</gene>
<accession>A0ABP7A294</accession>
<protein>
    <recommendedName>
        <fullName evidence="4">DUF4013 domain-containing protein</fullName>
    </recommendedName>
</protein>
<feature type="transmembrane region" description="Helical" evidence="1">
    <location>
        <begin position="95"/>
        <end position="118"/>
    </location>
</feature>
<keyword evidence="1" id="KW-1133">Transmembrane helix</keyword>
<evidence type="ECO:0000256" key="1">
    <source>
        <dbReference type="SAM" id="Phobius"/>
    </source>
</evidence>
<organism evidence="2 3">
    <name type="scientific">Microbacterium awajiense</name>
    <dbReference type="NCBI Taxonomy" id="415214"/>
    <lineage>
        <taxon>Bacteria</taxon>
        <taxon>Bacillati</taxon>
        <taxon>Actinomycetota</taxon>
        <taxon>Actinomycetes</taxon>
        <taxon>Micrococcales</taxon>
        <taxon>Microbacteriaceae</taxon>
        <taxon>Microbacterium</taxon>
    </lineage>
</organism>
<feature type="transmembrane region" description="Helical" evidence="1">
    <location>
        <begin position="237"/>
        <end position="259"/>
    </location>
</feature>
<feature type="transmembrane region" description="Helical" evidence="1">
    <location>
        <begin position="182"/>
        <end position="201"/>
    </location>
</feature>
<feature type="transmembrane region" description="Helical" evidence="1">
    <location>
        <begin position="70"/>
        <end position="89"/>
    </location>
</feature>
<dbReference type="EMBL" id="BAAAYU010000001">
    <property type="protein sequence ID" value="GAA3623521.1"/>
    <property type="molecule type" value="Genomic_DNA"/>
</dbReference>
<feature type="transmembrane region" description="Helical" evidence="1">
    <location>
        <begin position="152"/>
        <end position="170"/>
    </location>
</feature>
<evidence type="ECO:0008006" key="4">
    <source>
        <dbReference type="Google" id="ProtNLM"/>
    </source>
</evidence>
<keyword evidence="3" id="KW-1185">Reference proteome</keyword>
<sequence length="307" mass="32939">MLIDLDPTFALAFNSVVVLVLIGVAVGALLSMRSRTTVLNRADRYSVKSRLPYGTDQTRESVARGLRARANAVTGALLAAGLVALPLLFTPLGTNMLFVFFVIVTALVAGGTIATVAVNLRERLFHPAPDAPRVARARRMMTADYLGPARRALPWVLLAAASVATFLLAGSQFDERVSTEPMTTTAAFIFACVAAVAFAVLPRLDRLILDRAQPASDTLELAWDDAFRAYALSSLRLSAAIAAWFALAFSLGALCAAYAPPSVFFAMQLPTWGIVALQFVYPNTGRPLPESLYPDWLRRPVTVGAPA</sequence>
<evidence type="ECO:0000313" key="2">
    <source>
        <dbReference type="EMBL" id="GAA3623521.1"/>
    </source>
</evidence>